<feature type="transmembrane region" description="Helical" evidence="9">
    <location>
        <begin position="12"/>
        <end position="32"/>
    </location>
</feature>
<keyword evidence="7 9" id="KW-0472">Membrane</keyword>
<keyword evidence="5 9" id="KW-0812">Transmembrane</keyword>
<dbReference type="InterPro" id="IPR007387">
    <property type="entry name" value="TRAP_DctQ"/>
</dbReference>
<comment type="subcellular location">
    <subcellularLocation>
        <location evidence="1">Cell inner membrane</location>
        <topology evidence="1">Multi-pass membrane protein</topology>
    </subcellularLocation>
</comment>
<comment type="caution">
    <text evidence="11">The sequence shown here is derived from an EMBL/GenBank/DDBJ whole genome shotgun (WGS) entry which is preliminary data.</text>
</comment>
<evidence type="ECO:0000256" key="6">
    <source>
        <dbReference type="ARBA" id="ARBA00022989"/>
    </source>
</evidence>
<feature type="domain" description="Tripartite ATP-independent periplasmic transporters DctQ component" evidence="10">
    <location>
        <begin position="23"/>
        <end position="152"/>
    </location>
</feature>
<feature type="transmembrane region" description="Helical" evidence="9">
    <location>
        <begin position="85"/>
        <end position="108"/>
    </location>
</feature>
<evidence type="ECO:0000256" key="8">
    <source>
        <dbReference type="ARBA" id="ARBA00038436"/>
    </source>
</evidence>
<organism evidence="11 12">
    <name type="scientific">Enterocloster hominis</name>
    <name type="common">ex Hitch et al. 2024</name>
    <dbReference type="NCBI Taxonomy" id="1917870"/>
    <lineage>
        <taxon>Bacteria</taxon>
        <taxon>Bacillati</taxon>
        <taxon>Bacillota</taxon>
        <taxon>Clostridia</taxon>
        <taxon>Lachnospirales</taxon>
        <taxon>Lachnospiraceae</taxon>
        <taxon>Enterocloster</taxon>
    </lineage>
</organism>
<evidence type="ECO:0000313" key="12">
    <source>
        <dbReference type="Proteomes" id="UP001454086"/>
    </source>
</evidence>
<feature type="transmembrane region" description="Helical" evidence="9">
    <location>
        <begin position="47"/>
        <end position="65"/>
    </location>
</feature>
<evidence type="ECO:0000259" key="10">
    <source>
        <dbReference type="Pfam" id="PF04290"/>
    </source>
</evidence>
<gene>
    <name evidence="11" type="ORF">WMQ36_22850</name>
</gene>
<feature type="transmembrane region" description="Helical" evidence="9">
    <location>
        <begin position="128"/>
        <end position="146"/>
    </location>
</feature>
<dbReference type="RefSeq" id="WP_040379608.1">
    <property type="nucleotide sequence ID" value="NZ_JAJFDX010000001.1"/>
</dbReference>
<dbReference type="PANTHER" id="PTHR35011:SF2">
    <property type="entry name" value="2,3-DIKETO-L-GULONATE TRAP TRANSPORTER SMALL PERMEASE PROTEIN YIAM"/>
    <property type="match status" value="1"/>
</dbReference>
<evidence type="ECO:0000256" key="2">
    <source>
        <dbReference type="ARBA" id="ARBA00022448"/>
    </source>
</evidence>
<name>A0ABV1DBQ8_9FIRM</name>
<evidence type="ECO:0000256" key="1">
    <source>
        <dbReference type="ARBA" id="ARBA00004429"/>
    </source>
</evidence>
<keyword evidence="3" id="KW-1003">Cell membrane</keyword>
<keyword evidence="4" id="KW-0997">Cell inner membrane</keyword>
<dbReference type="PANTHER" id="PTHR35011">
    <property type="entry name" value="2,3-DIKETO-L-GULONATE TRAP TRANSPORTER SMALL PERMEASE PROTEIN YIAM"/>
    <property type="match status" value="1"/>
</dbReference>
<accession>A0ABV1DBQ8</accession>
<evidence type="ECO:0000256" key="9">
    <source>
        <dbReference type="SAM" id="Phobius"/>
    </source>
</evidence>
<keyword evidence="12" id="KW-1185">Reference proteome</keyword>
<evidence type="ECO:0000313" key="11">
    <source>
        <dbReference type="EMBL" id="MEQ2427806.1"/>
    </source>
</evidence>
<evidence type="ECO:0000256" key="7">
    <source>
        <dbReference type="ARBA" id="ARBA00023136"/>
    </source>
</evidence>
<dbReference type="InterPro" id="IPR055348">
    <property type="entry name" value="DctQ"/>
</dbReference>
<sequence length="158" mass="17660">MNKLKKTMDQILSAVCAVMFSFMTVIAVYQVVTRYVFNNPSSFSEELLTYSFAWMSMFAATLVFGERDHMRLAYFADKLTEKKGIMLAVATECVILIFTILVLIYGGISITRLTMTQVTASLGIPMGYVYSIMPVSGVLTAIYSIINISNLCRQLKAQ</sequence>
<keyword evidence="2" id="KW-0813">Transport</keyword>
<comment type="similarity">
    <text evidence="8">Belongs to the TRAP transporter small permease family.</text>
</comment>
<protein>
    <submittedName>
        <fullName evidence="11">TRAP transporter small permease</fullName>
    </submittedName>
</protein>
<evidence type="ECO:0000256" key="5">
    <source>
        <dbReference type="ARBA" id="ARBA00022692"/>
    </source>
</evidence>
<proteinExistence type="inferred from homology"/>
<dbReference type="EMBL" id="JBBMFM010000128">
    <property type="protein sequence ID" value="MEQ2427806.1"/>
    <property type="molecule type" value="Genomic_DNA"/>
</dbReference>
<reference evidence="11 12" key="1">
    <citation type="submission" date="2024-03" db="EMBL/GenBank/DDBJ databases">
        <title>Human intestinal bacterial collection.</title>
        <authorList>
            <person name="Pauvert C."/>
            <person name="Hitch T.C.A."/>
            <person name="Clavel T."/>
        </authorList>
    </citation>
    <scope>NUCLEOTIDE SEQUENCE [LARGE SCALE GENOMIC DNA]</scope>
    <source>
        <strain evidence="11 12">CLA-SR-H021</strain>
    </source>
</reference>
<evidence type="ECO:0000256" key="4">
    <source>
        <dbReference type="ARBA" id="ARBA00022519"/>
    </source>
</evidence>
<dbReference type="Pfam" id="PF04290">
    <property type="entry name" value="DctQ"/>
    <property type="match status" value="1"/>
</dbReference>
<dbReference type="Proteomes" id="UP001454086">
    <property type="component" value="Unassembled WGS sequence"/>
</dbReference>
<evidence type="ECO:0000256" key="3">
    <source>
        <dbReference type="ARBA" id="ARBA00022475"/>
    </source>
</evidence>
<keyword evidence="6 9" id="KW-1133">Transmembrane helix</keyword>